<evidence type="ECO:0000256" key="5">
    <source>
        <dbReference type="ARBA" id="ARBA00022825"/>
    </source>
</evidence>
<gene>
    <name evidence="14" type="ORF">SAMN05421773_10826</name>
</gene>
<dbReference type="EMBL" id="FOLM01000008">
    <property type="protein sequence ID" value="SFC97607.1"/>
    <property type="molecule type" value="Genomic_DNA"/>
</dbReference>
<dbReference type="Pfam" id="PF02983">
    <property type="entry name" value="Pro_Al_protease"/>
    <property type="match status" value="1"/>
</dbReference>
<accession>A0A1I1NJ89</accession>
<organism evidence="14 15">
    <name type="scientific">Streptomyces aidingensis</name>
    <dbReference type="NCBI Taxonomy" id="910347"/>
    <lineage>
        <taxon>Bacteria</taxon>
        <taxon>Bacillati</taxon>
        <taxon>Actinomycetota</taxon>
        <taxon>Actinomycetes</taxon>
        <taxon>Kitasatosporales</taxon>
        <taxon>Streptomycetaceae</taxon>
        <taxon>Streptomyces</taxon>
    </lineage>
</organism>
<evidence type="ECO:0000256" key="10">
    <source>
        <dbReference type="SAM" id="MobiDB-lite"/>
    </source>
</evidence>
<dbReference type="PRINTS" id="PR00861">
    <property type="entry name" value="ALYTICPTASE"/>
</dbReference>
<reference evidence="14 15" key="1">
    <citation type="submission" date="2016-10" db="EMBL/GenBank/DDBJ databases">
        <authorList>
            <person name="de Groot N.N."/>
        </authorList>
    </citation>
    <scope>NUCLEOTIDE SEQUENCE [LARGE SCALE GENOMIC DNA]</scope>
    <source>
        <strain evidence="14 15">CGMCC 4.5739</strain>
    </source>
</reference>
<dbReference type="GO" id="GO:0005576">
    <property type="term" value="C:extracellular region"/>
    <property type="evidence" value="ECO:0007669"/>
    <property type="project" value="InterPro"/>
</dbReference>
<name>A0A1I1NJ89_9ACTN</name>
<keyword evidence="6" id="KW-0865">Zymogen</keyword>
<comment type="similarity">
    <text evidence="1">Belongs to the peptidase S1 family.</text>
</comment>
<evidence type="ECO:0000256" key="6">
    <source>
        <dbReference type="ARBA" id="ARBA00023145"/>
    </source>
</evidence>
<evidence type="ECO:0000259" key="13">
    <source>
        <dbReference type="Pfam" id="PF02983"/>
    </source>
</evidence>
<evidence type="ECO:0000256" key="4">
    <source>
        <dbReference type="ARBA" id="ARBA00022801"/>
    </source>
</evidence>
<dbReference type="GO" id="GO:0004252">
    <property type="term" value="F:serine-type endopeptidase activity"/>
    <property type="evidence" value="ECO:0007669"/>
    <property type="project" value="InterPro"/>
</dbReference>
<dbReference type="InterPro" id="IPR043504">
    <property type="entry name" value="Peptidase_S1_PA_chymotrypsin"/>
</dbReference>
<keyword evidence="3 11" id="KW-0732">Signal</keyword>
<evidence type="ECO:0000256" key="2">
    <source>
        <dbReference type="ARBA" id="ARBA00022670"/>
    </source>
</evidence>
<feature type="disulfide bond" evidence="9">
    <location>
        <begin position="147"/>
        <end position="172"/>
    </location>
</feature>
<feature type="disulfide bond" evidence="9">
    <location>
        <begin position="286"/>
        <end position="313"/>
    </location>
</feature>
<feature type="domain" description="Peptidase S1A alpha-lytic prodomain" evidence="13">
    <location>
        <begin position="62"/>
        <end position="116"/>
    </location>
</feature>
<dbReference type="InterPro" id="IPR004236">
    <property type="entry name" value="Pept_S1_alpha_lytic"/>
</dbReference>
<evidence type="ECO:0000256" key="3">
    <source>
        <dbReference type="ARBA" id="ARBA00022729"/>
    </source>
</evidence>
<dbReference type="SUPFAM" id="SSF50494">
    <property type="entry name" value="Trypsin-like serine proteases"/>
    <property type="match status" value="1"/>
</dbReference>
<dbReference type="PIRSF" id="PIRSF001134">
    <property type="entry name" value="Streptogrisin"/>
    <property type="match status" value="1"/>
</dbReference>
<feature type="region of interest" description="Disordered" evidence="10">
    <location>
        <begin position="1"/>
        <end position="25"/>
    </location>
</feature>
<dbReference type="STRING" id="910347.SAMN05421773_10826"/>
<evidence type="ECO:0000256" key="11">
    <source>
        <dbReference type="SAM" id="SignalP"/>
    </source>
</evidence>
<dbReference type="Proteomes" id="UP000199207">
    <property type="component" value="Unassembled WGS sequence"/>
</dbReference>
<evidence type="ECO:0000256" key="8">
    <source>
        <dbReference type="PIRSR" id="PIRSR001134-1"/>
    </source>
</evidence>
<keyword evidence="7 9" id="KW-1015">Disulfide bond</keyword>
<feature type="disulfide bond" evidence="9">
    <location>
        <begin position="249"/>
        <end position="259"/>
    </location>
</feature>
<dbReference type="PROSITE" id="PS00135">
    <property type="entry name" value="TRYPSIN_SER"/>
    <property type="match status" value="1"/>
</dbReference>
<feature type="signal peptide" evidence="11">
    <location>
        <begin position="1"/>
        <end position="49"/>
    </location>
</feature>
<feature type="chain" id="PRO_5011446801" evidence="11">
    <location>
        <begin position="50"/>
        <end position="336"/>
    </location>
</feature>
<protein>
    <submittedName>
        <fullName evidence="14">Streptogrisin B</fullName>
    </submittedName>
</protein>
<evidence type="ECO:0000256" key="7">
    <source>
        <dbReference type="ARBA" id="ARBA00023157"/>
    </source>
</evidence>
<keyword evidence="4" id="KW-0378">Hydrolase</keyword>
<dbReference type="Gene3D" id="2.40.10.10">
    <property type="entry name" value="Trypsin-like serine proteases"/>
    <property type="match status" value="2"/>
</dbReference>
<dbReference type="RefSeq" id="WP_425443864.1">
    <property type="nucleotide sequence ID" value="NZ_FOLM01000008.1"/>
</dbReference>
<dbReference type="InterPro" id="IPR018114">
    <property type="entry name" value="TRYPSIN_HIS"/>
</dbReference>
<feature type="active site" description="Charge relay system" evidence="8">
    <location>
        <position position="171"/>
    </location>
</feature>
<dbReference type="PROSITE" id="PS00134">
    <property type="entry name" value="TRYPSIN_HIS"/>
    <property type="match status" value="1"/>
</dbReference>
<dbReference type="PROSITE" id="PS51318">
    <property type="entry name" value="TAT"/>
    <property type="match status" value="1"/>
</dbReference>
<feature type="compositionally biased region" description="Basic residues" evidence="10">
    <location>
        <begin position="10"/>
        <end position="25"/>
    </location>
</feature>
<feature type="active site" description="Charge relay system" evidence="8">
    <location>
        <position position="210"/>
    </location>
</feature>
<dbReference type="GO" id="GO:0006508">
    <property type="term" value="P:proteolysis"/>
    <property type="evidence" value="ECO:0007669"/>
    <property type="project" value="UniProtKB-KW"/>
</dbReference>
<feature type="active site" description="Charge relay system" evidence="8">
    <location>
        <position position="292"/>
    </location>
</feature>
<dbReference type="CDD" id="cd21112">
    <property type="entry name" value="alphaLP-like"/>
    <property type="match status" value="1"/>
</dbReference>
<dbReference type="InterPro" id="IPR001316">
    <property type="entry name" value="Pept_S1A_streptogrisin"/>
</dbReference>
<evidence type="ECO:0000256" key="9">
    <source>
        <dbReference type="PIRSR" id="PIRSR001134-2"/>
    </source>
</evidence>
<feature type="domain" description="Peptidase S1" evidence="12">
    <location>
        <begin position="145"/>
        <end position="328"/>
    </location>
</feature>
<sequence>MTSNGTQARTPHRPPRRTPRRPARRGRLTAAATGLLALAACFLPGAAHAAVPAGAADSARGYSADELAAAGEAVLDADIGGTAWAVDRAAGKVVVVADATVTGAELARIRRGAGELADAVQVERTSGTLRRYLSGGEAIFADLGWRCSLGFNVRSDGSVHPAGDYFLTAGHCTDDPYGPTPPYPHWHTALPATPGNYFGYTQASSFPGDDYGLGRYDSGVSRPGNVSLHNGSYQEISDAANPYVGQRACRSGATTQVRCGIVTGLNYSVNYGGGDIVHGLIRTNICAEPGDSGGPLYSGSTALGLTSGGSGNCSFGGTTFFQPVVEALDAYGMYVY</sequence>
<evidence type="ECO:0000313" key="14">
    <source>
        <dbReference type="EMBL" id="SFC97607.1"/>
    </source>
</evidence>
<evidence type="ECO:0000313" key="15">
    <source>
        <dbReference type="Proteomes" id="UP000199207"/>
    </source>
</evidence>
<evidence type="ECO:0000256" key="1">
    <source>
        <dbReference type="ARBA" id="ARBA00007664"/>
    </source>
</evidence>
<evidence type="ECO:0000259" key="12">
    <source>
        <dbReference type="Pfam" id="PF00089"/>
    </source>
</evidence>
<dbReference type="InterPro" id="IPR009003">
    <property type="entry name" value="Peptidase_S1_PA"/>
</dbReference>
<dbReference type="InterPro" id="IPR033116">
    <property type="entry name" value="TRYPSIN_SER"/>
</dbReference>
<dbReference type="Pfam" id="PF00089">
    <property type="entry name" value="Trypsin"/>
    <property type="match status" value="1"/>
</dbReference>
<dbReference type="InterPro" id="IPR001254">
    <property type="entry name" value="Trypsin_dom"/>
</dbReference>
<keyword evidence="15" id="KW-1185">Reference proteome</keyword>
<dbReference type="AlphaFoldDB" id="A0A1I1NJ89"/>
<keyword evidence="2" id="KW-0645">Protease</keyword>
<keyword evidence="5" id="KW-0720">Serine protease</keyword>
<dbReference type="InterPro" id="IPR006311">
    <property type="entry name" value="TAT_signal"/>
</dbReference>
<proteinExistence type="inferred from homology"/>